<proteinExistence type="predicted"/>
<evidence type="ECO:0000313" key="1">
    <source>
        <dbReference type="EMBL" id="CAI6340984.1"/>
    </source>
</evidence>
<evidence type="ECO:0000313" key="2">
    <source>
        <dbReference type="Proteomes" id="UP001152607"/>
    </source>
</evidence>
<organism evidence="1 2">
    <name type="scientific">Periconia digitata</name>
    <dbReference type="NCBI Taxonomy" id="1303443"/>
    <lineage>
        <taxon>Eukaryota</taxon>
        <taxon>Fungi</taxon>
        <taxon>Dikarya</taxon>
        <taxon>Ascomycota</taxon>
        <taxon>Pezizomycotina</taxon>
        <taxon>Dothideomycetes</taxon>
        <taxon>Pleosporomycetidae</taxon>
        <taxon>Pleosporales</taxon>
        <taxon>Massarineae</taxon>
        <taxon>Periconiaceae</taxon>
        <taxon>Periconia</taxon>
    </lineage>
</organism>
<sequence length="76" mass="8295">MASLPWVGGCPSDACLMFDLIRWTVAFILAMPSSLIDRVHILPLQSSSIVNHACMHAFSTPIQALSPFSDFFPCAL</sequence>
<protein>
    <submittedName>
        <fullName evidence="1">Uncharacterized protein</fullName>
    </submittedName>
</protein>
<dbReference type="AlphaFoldDB" id="A0A9W4XQX2"/>
<comment type="caution">
    <text evidence="1">The sequence shown here is derived from an EMBL/GenBank/DDBJ whole genome shotgun (WGS) entry which is preliminary data.</text>
</comment>
<dbReference type="EMBL" id="CAOQHR010000011">
    <property type="protein sequence ID" value="CAI6340984.1"/>
    <property type="molecule type" value="Genomic_DNA"/>
</dbReference>
<gene>
    <name evidence="1" type="ORF">PDIGIT_LOCUS14172</name>
</gene>
<accession>A0A9W4XQX2</accession>
<dbReference type="Proteomes" id="UP001152607">
    <property type="component" value="Unassembled WGS sequence"/>
</dbReference>
<keyword evidence="2" id="KW-1185">Reference proteome</keyword>
<reference evidence="1" key="1">
    <citation type="submission" date="2023-01" db="EMBL/GenBank/DDBJ databases">
        <authorList>
            <person name="Van Ghelder C."/>
            <person name="Rancurel C."/>
        </authorList>
    </citation>
    <scope>NUCLEOTIDE SEQUENCE</scope>
    <source>
        <strain evidence="1">CNCM I-4278</strain>
    </source>
</reference>
<name>A0A9W4XQX2_9PLEO</name>